<dbReference type="InterPro" id="IPR006575">
    <property type="entry name" value="RWD_dom"/>
</dbReference>
<evidence type="ECO:0000259" key="13">
    <source>
        <dbReference type="PROSITE" id="PS50089"/>
    </source>
</evidence>
<dbReference type="FunFam" id="3.30.40.10:FF:000416">
    <property type="entry name" value="RBR-type E3 ubiquitin transferase"/>
    <property type="match status" value="1"/>
</dbReference>
<feature type="compositionally biased region" description="Gly residues" evidence="12">
    <location>
        <begin position="620"/>
        <end position="631"/>
    </location>
</feature>
<dbReference type="GO" id="GO:0061630">
    <property type="term" value="F:ubiquitin protein ligase activity"/>
    <property type="evidence" value="ECO:0007669"/>
    <property type="project" value="UniProtKB-EC"/>
</dbReference>
<evidence type="ECO:0000256" key="5">
    <source>
        <dbReference type="ARBA" id="ARBA00022723"/>
    </source>
</evidence>
<comment type="similarity">
    <text evidence="10">Belongs to the RBR family. RNF14 subfamily.</text>
</comment>
<feature type="compositionally biased region" description="Acidic residues" evidence="12">
    <location>
        <begin position="513"/>
        <end position="527"/>
    </location>
</feature>
<dbReference type="Gene3D" id="3.10.110.10">
    <property type="entry name" value="Ubiquitin Conjugating Enzyme"/>
    <property type="match status" value="1"/>
</dbReference>
<keyword evidence="7 11" id="KW-0863">Zinc-finger</keyword>
<feature type="compositionally biased region" description="Gly residues" evidence="12">
    <location>
        <begin position="586"/>
        <end position="596"/>
    </location>
</feature>
<dbReference type="InterPro" id="IPR016135">
    <property type="entry name" value="UBQ-conjugating_enzyme/RWD"/>
</dbReference>
<dbReference type="SMART" id="SM00591">
    <property type="entry name" value="RWD"/>
    <property type="match status" value="1"/>
</dbReference>
<dbReference type="InterPro" id="IPR031127">
    <property type="entry name" value="E3_UB_ligase_RBR"/>
</dbReference>
<dbReference type="SUPFAM" id="SSF54495">
    <property type="entry name" value="UBC-like"/>
    <property type="match status" value="1"/>
</dbReference>
<evidence type="ECO:0000256" key="2">
    <source>
        <dbReference type="ARBA" id="ARBA00004906"/>
    </source>
</evidence>
<evidence type="ECO:0000256" key="8">
    <source>
        <dbReference type="ARBA" id="ARBA00022786"/>
    </source>
</evidence>
<dbReference type="Gene3D" id="1.20.120.1750">
    <property type="match status" value="1"/>
</dbReference>
<dbReference type="InterPro" id="IPR044066">
    <property type="entry name" value="TRIAD_supradom"/>
</dbReference>
<evidence type="ECO:0000256" key="10">
    <source>
        <dbReference type="ARBA" id="ARBA00044508"/>
    </source>
</evidence>
<dbReference type="PROSITE" id="PS50089">
    <property type="entry name" value="ZF_RING_2"/>
    <property type="match status" value="1"/>
</dbReference>
<dbReference type="PROSITE" id="PS51873">
    <property type="entry name" value="TRIAD"/>
    <property type="match status" value="1"/>
</dbReference>
<comment type="caution">
    <text evidence="16">The sequence shown here is derived from an EMBL/GenBank/DDBJ whole genome shotgun (WGS) entry which is preliminary data.</text>
</comment>
<keyword evidence="4" id="KW-0808">Transferase</keyword>
<dbReference type="InterPro" id="IPR047548">
    <property type="entry name" value="Rcat_RBR_RNF14"/>
</dbReference>
<sequence length="662" mass="71723">MDAESDDPREDELSSLQAIFPEIEPDANNPFCFTIQLPVHPAKPVTVTFPAAANADTPAEPQLPGIEPRVDSHELSHLPAVVVRMDLPKGYPSEKPPRVSIHTSPPWLSQEVTRKLEEDGPRLWEEMGRDMVVFTYIDHLQQAADDVFAMVDGSGALEIDPRHKIAILDYDIEATRAAFDKETFDCGVCLDPKKGSMCHKMLDCGHIFCTQCLQEFYNNAITEGDLATVRCLAPNCSKERAEAARSSGKGKKRKVKTSISPSELLQMGLSQEMVTRYVTLKYKNELESDKNTIYCPRSWCNGAARSKKHKKPEGLEDVDETSDEESDDEAGAGDQDGSAAKPKAKRMFKSGDLLAICEDCGFAFCSRCLQSWHGEFIRCSPKRDKGEISAEEQASIDYINLHTTPCPTCSVPAQKTHGCNHMICFRCASHFCYLCSSWLDPSNPYAHFNEQPNGKVTSCYMRLWELEGGDGDNVDYGFAGGLPQARNEQAQNAAAAAAAAAEPVEVVELVPEIEEPDDSDSETEADGNAEQARPPAGGVAREGPLILRIGAEPAPRGGRGGGAAAGQVPPAAPPAPAPPARRGGPAARGGRGGRGNRGADARGGRRQNQQRNQAQRVPVPGGGNRQGGGVDGHGELDAHQEAWIRHFVQMALIDQEGDSDDE</sequence>
<dbReference type="SUPFAM" id="SSF57850">
    <property type="entry name" value="RING/U-box"/>
    <property type="match status" value="2"/>
</dbReference>
<gene>
    <name evidence="16" type="ORF">CCHL11_10163</name>
</gene>
<feature type="compositionally biased region" description="Pro residues" evidence="12">
    <location>
        <begin position="570"/>
        <end position="579"/>
    </location>
</feature>
<organism evidence="16 17">
    <name type="scientific">Colletotrichum chlorophyti</name>
    <dbReference type="NCBI Taxonomy" id="708187"/>
    <lineage>
        <taxon>Eukaryota</taxon>
        <taxon>Fungi</taxon>
        <taxon>Dikarya</taxon>
        <taxon>Ascomycota</taxon>
        <taxon>Pezizomycotina</taxon>
        <taxon>Sordariomycetes</taxon>
        <taxon>Hypocreomycetidae</taxon>
        <taxon>Glomerellales</taxon>
        <taxon>Glomerellaceae</taxon>
        <taxon>Colletotrichum</taxon>
    </lineage>
</organism>
<evidence type="ECO:0000256" key="12">
    <source>
        <dbReference type="SAM" id="MobiDB-lite"/>
    </source>
</evidence>
<dbReference type="CDD" id="cd23134">
    <property type="entry name" value="RING-HC_ITT1-like"/>
    <property type="match status" value="1"/>
</dbReference>
<comment type="pathway">
    <text evidence="2">Protein modification; protein ubiquitination.</text>
</comment>
<proteinExistence type="inferred from homology"/>
<evidence type="ECO:0000313" key="17">
    <source>
        <dbReference type="Proteomes" id="UP000186583"/>
    </source>
</evidence>
<dbReference type="GO" id="GO:0008270">
    <property type="term" value="F:zinc ion binding"/>
    <property type="evidence" value="ECO:0007669"/>
    <property type="project" value="UniProtKB-KW"/>
</dbReference>
<dbReference type="PANTHER" id="PTHR11685">
    <property type="entry name" value="RBR FAMILY RING FINGER AND IBR DOMAIN-CONTAINING"/>
    <property type="match status" value="1"/>
</dbReference>
<dbReference type="STRING" id="708187.A0A1Q8RAK4"/>
<dbReference type="Proteomes" id="UP000186583">
    <property type="component" value="Unassembled WGS sequence"/>
</dbReference>
<keyword evidence="17" id="KW-1185">Reference proteome</keyword>
<dbReference type="Pfam" id="PF05773">
    <property type="entry name" value="RWD"/>
    <property type="match status" value="1"/>
</dbReference>
<keyword evidence="6" id="KW-0677">Repeat</keyword>
<keyword evidence="8" id="KW-0833">Ubl conjugation pathway</keyword>
<name>A0A1Q8RAK4_9PEZI</name>
<evidence type="ECO:0000256" key="4">
    <source>
        <dbReference type="ARBA" id="ARBA00022679"/>
    </source>
</evidence>
<dbReference type="EC" id="2.3.2.31" evidence="3"/>
<dbReference type="FunFam" id="3.10.110.10:FF:000112">
    <property type="entry name" value="RBR-type E3 ubiquitin transferase"/>
    <property type="match status" value="1"/>
</dbReference>
<evidence type="ECO:0000259" key="15">
    <source>
        <dbReference type="PROSITE" id="PS51873"/>
    </source>
</evidence>
<dbReference type="CDD" id="cd23820">
    <property type="entry name" value="RWD_RNF14"/>
    <property type="match status" value="1"/>
</dbReference>
<dbReference type="PROSITE" id="PS00518">
    <property type="entry name" value="ZF_RING_1"/>
    <property type="match status" value="1"/>
</dbReference>
<dbReference type="InterPro" id="IPR054694">
    <property type="entry name" value="Parkin-like_IBR"/>
</dbReference>
<feature type="domain" description="RING-type" evidence="13">
    <location>
        <begin position="186"/>
        <end position="231"/>
    </location>
</feature>
<evidence type="ECO:0000256" key="3">
    <source>
        <dbReference type="ARBA" id="ARBA00012251"/>
    </source>
</evidence>
<reference evidence="16 17" key="1">
    <citation type="submission" date="2016-11" db="EMBL/GenBank/DDBJ databases">
        <title>Draft Genome Assembly of Colletotrichum chlorophyti a pathogen of herbaceous plants.</title>
        <authorList>
            <person name="Gan P."/>
            <person name="Narusaka M."/>
            <person name="Tsushima A."/>
            <person name="Narusaka Y."/>
            <person name="Takano Y."/>
            <person name="Shirasu K."/>
        </authorList>
    </citation>
    <scope>NUCLEOTIDE SEQUENCE [LARGE SCALE GENOMIC DNA]</scope>
    <source>
        <strain evidence="16 17">NTL11</strain>
    </source>
</reference>
<keyword evidence="5" id="KW-0479">Metal-binding</keyword>
<dbReference type="EMBL" id="MPGH01000254">
    <property type="protein sequence ID" value="OLN81387.1"/>
    <property type="molecule type" value="Genomic_DNA"/>
</dbReference>
<dbReference type="InterPro" id="IPR002867">
    <property type="entry name" value="IBR_dom"/>
</dbReference>
<comment type="catalytic activity">
    <reaction evidence="1">
        <text>[E2 ubiquitin-conjugating enzyme]-S-ubiquitinyl-L-cysteine + [acceptor protein]-L-lysine = [E2 ubiquitin-conjugating enzyme]-L-cysteine + [acceptor protein]-N(6)-ubiquitinyl-L-lysine.</text>
        <dbReference type="EC" id="2.3.2.31"/>
    </reaction>
</comment>
<feature type="compositionally biased region" description="Low complexity" evidence="12">
    <location>
        <begin position="606"/>
        <end position="619"/>
    </location>
</feature>
<dbReference type="InterPro" id="IPR017907">
    <property type="entry name" value="Znf_RING_CS"/>
</dbReference>
<feature type="compositionally biased region" description="Acidic residues" evidence="12">
    <location>
        <begin position="315"/>
        <end position="331"/>
    </location>
</feature>
<evidence type="ECO:0000259" key="14">
    <source>
        <dbReference type="PROSITE" id="PS50908"/>
    </source>
</evidence>
<feature type="region of interest" description="Disordered" evidence="12">
    <location>
        <begin position="513"/>
        <end position="637"/>
    </location>
</feature>
<keyword evidence="9" id="KW-0862">Zinc</keyword>
<dbReference type="SMART" id="SM00647">
    <property type="entry name" value="IBR"/>
    <property type="match status" value="1"/>
</dbReference>
<evidence type="ECO:0000256" key="7">
    <source>
        <dbReference type="ARBA" id="ARBA00022771"/>
    </source>
</evidence>
<feature type="domain" description="RING-type" evidence="15">
    <location>
        <begin position="182"/>
        <end position="463"/>
    </location>
</feature>
<dbReference type="CDD" id="cd20354">
    <property type="entry name" value="Rcat_RBR_RNF14"/>
    <property type="match status" value="1"/>
</dbReference>
<accession>A0A1Q8RAK4</accession>
<feature type="domain" description="RWD" evidence="14">
    <location>
        <begin position="11"/>
        <end position="147"/>
    </location>
</feature>
<evidence type="ECO:0000256" key="6">
    <source>
        <dbReference type="ARBA" id="ARBA00022737"/>
    </source>
</evidence>
<evidence type="ECO:0000313" key="16">
    <source>
        <dbReference type="EMBL" id="OLN81387.1"/>
    </source>
</evidence>
<dbReference type="AlphaFoldDB" id="A0A1Q8RAK4"/>
<dbReference type="Pfam" id="PF22605">
    <property type="entry name" value="IBR_2"/>
    <property type="match status" value="1"/>
</dbReference>
<evidence type="ECO:0000256" key="11">
    <source>
        <dbReference type="PROSITE-ProRule" id="PRU00175"/>
    </source>
</evidence>
<dbReference type="OrthoDB" id="1431934at2759"/>
<dbReference type="PROSITE" id="PS50908">
    <property type="entry name" value="RWD"/>
    <property type="match status" value="1"/>
</dbReference>
<protein>
    <recommendedName>
        <fullName evidence="3">RBR-type E3 ubiquitin transferase</fullName>
        <ecNumber evidence="3">2.3.2.31</ecNumber>
    </recommendedName>
</protein>
<dbReference type="Gene3D" id="3.30.40.10">
    <property type="entry name" value="Zinc/RING finger domain, C3HC4 (zinc finger)"/>
    <property type="match status" value="1"/>
</dbReference>
<dbReference type="Pfam" id="PF01485">
    <property type="entry name" value="IBR"/>
    <property type="match status" value="1"/>
</dbReference>
<dbReference type="GO" id="GO:0016567">
    <property type="term" value="P:protein ubiquitination"/>
    <property type="evidence" value="ECO:0007669"/>
    <property type="project" value="InterPro"/>
</dbReference>
<feature type="region of interest" description="Disordered" evidence="12">
    <location>
        <begin position="304"/>
        <end position="342"/>
    </location>
</feature>
<dbReference type="InterPro" id="IPR013083">
    <property type="entry name" value="Znf_RING/FYVE/PHD"/>
</dbReference>
<evidence type="ECO:0000256" key="1">
    <source>
        <dbReference type="ARBA" id="ARBA00001798"/>
    </source>
</evidence>
<evidence type="ECO:0000256" key="9">
    <source>
        <dbReference type="ARBA" id="ARBA00022833"/>
    </source>
</evidence>
<dbReference type="InterPro" id="IPR001841">
    <property type="entry name" value="Znf_RING"/>
</dbReference>